<dbReference type="SUPFAM" id="SSF52540">
    <property type="entry name" value="P-loop containing nucleoside triphosphate hydrolases"/>
    <property type="match status" value="1"/>
</dbReference>
<sequence>MPEAAAVTGIPPVTDLLETAVTALSGKRRDGQVRMASAVANAIDTGQHLAVQAGTGTGKSLAYLVPAIRHAVESGDTVVVSTATIALQRQLVERDLPRLAKALAAALGREPTFAILKGRGNYLCLNKIHAGTVEEPDTELFDAFELSRTGREVTRLREWVSDTETGDRDDLSPGVADRSWRQVSVTSRECLGASNCSYADDCFAERARRTSGQVDVVVTNHALLAIDAMSPANVLPDHRVVIVDEAHDLVDRITSVSTADLSATSIAVAARRCGKLIDEETVDALVGAGEQLGDMLDDAPKREWTAMPADASLVLATLRDRLWQARSAIGPARGPGGTDDGQGAARSAALTSLEELHDTAVRILGAFDEPDPSKRRDVVWVAEERTGRSEASTRTVLHIAPLSVGGLLRATLFTESTVILTSATLTIGGSFDALAATWGLPAAGRGTDTPAADDIALGDARNDTPARDVTATGSAAPSDGSTMRWTGLDAGSPFDYPRSAILYVARHLPRPGRDSIAPATLDELAALTEAAGGRTLGLFSSMRAAREASEALRERSDLPILCQGDDTTAALVARFAEDPRTCLFGTLSLWQGVDVPGPSLSLVIIDRIPFPRPDDPLLGARQRAVTARGGNGFLSVAANHAALLLAQGAGRLLRSVDDRGVVAVLDSRLATAGYGGYLLASMPPFWRTTDRDVVRAALGRLAAVPLR</sequence>
<evidence type="ECO:0000256" key="10">
    <source>
        <dbReference type="ARBA" id="ARBA00079061"/>
    </source>
</evidence>
<protein>
    <recommendedName>
        <fullName evidence="9">ATP-dependent helicase DinG</fullName>
        <ecNumber evidence="7">5.6.2.3</ecNumber>
    </recommendedName>
    <alternativeName>
        <fullName evidence="10">DNA 5'-3' helicase DinG</fullName>
    </alternativeName>
</protein>
<dbReference type="GO" id="GO:0003676">
    <property type="term" value="F:nucleic acid binding"/>
    <property type="evidence" value="ECO:0007669"/>
    <property type="project" value="InterPro"/>
</dbReference>
<comment type="catalytic activity">
    <reaction evidence="8">
        <text>ATP + H2O = ADP + phosphate + H(+)</text>
        <dbReference type="Rhea" id="RHEA:13065"/>
        <dbReference type="ChEBI" id="CHEBI:15377"/>
        <dbReference type="ChEBI" id="CHEBI:15378"/>
        <dbReference type="ChEBI" id="CHEBI:30616"/>
        <dbReference type="ChEBI" id="CHEBI:43474"/>
        <dbReference type="ChEBI" id="CHEBI:456216"/>
        <dbReference type="EC" id="5.6.2.3"/>
    </reaction>
</comment>
<dbReference type="eggNOG" id="COG1199">
    <property type="taxonomic scope" value="Bacteria"/>
</dbReference>
<dbReference type="Pfam" id="PF00270">
    <property type="entry name" value="DEAD"/>
    <property type="match status" value="1"/>
</dbReference>
<keyword evidence="4 14" id="KW-0347">Helicase</keyword>
<evidence type="ECO:0000256" key="4">
    <source>
        <dbReference type="ARBA" id="ARBA00022806"/>
    </source>
</evidence>
<comment type="cofactor">
    <cofactor evidence="1">
        <name>[4Fe-4S] cluster</name>
        <dbReference type="ChEBI" id="CHEBI:49883"/>
    </cofactor>
</comment>
<dbReference type="GO" id="GO:0043139">
    <property type="term" value="F:5'-3' DNA helicase activity"/>
    <property type="evidence" value="ECO:0007669"/>
    <property type="project" value="UniProtKB-EC"/>
</dbReference>
<evidence type="ECO:0000313" key="15">
    <source>
        <dbReference type="Proteomes" id="UP000010988"/>
    </source>
</evidence>
<dbReference type="InterPro" id="IPR014001">
    <property type="entry name" value="Helicase_ATP-bd"/>
</dbReference>
<organism evidence="14 15">
    <name type="scientific">Gordonia aichiensis NBRC 108223</name>
    <dbReference type="NCBI Taxonomy" id="1220583"/>
    <lineage>
        <taxon>Bacteria</taxon>
        <taxon>Bacillati</taxon>
        <taxon>Actinomycetota</taxon>
        <taxon>Actinomycetes</taxon>
        <taxon>Mycobacteriales</taxon>
        <taxon>Gordoniaceae</taxon>
        <taxon>Gordonia</taxon>
    </lineage>
</organism>
<dbReference type="Pfam" id="PF13307">
    <property type="entry name" value="Helicase_C_2"/>
    <property type="match status" value="1"/>
</dbReference>
<dbReference type="PANTHER" id="PTHR11472:SF34">
    <property type="entry name" value="REGULATOR OF TELOMERE ELONGATION HELICASE 1"/>
    <property type="match status" value="1"/>
</dbReference>
<evidence type="ECO:0000313" key="14">
    <source>
        <dbReference type="EMBL" id="GAC50272.1"/>
    </source>
</evidence>
<keyword evidence="3" id="KW-0378">Hydrolase</keyword>
<evidence type="ECO:0000256" key="2">
    <source>
        <dbReference type="ARBA" id="ARBA00022741"/>
    </source>
</evidence>
<dbReference type="InterPro" id="IPR006555">
    <property type="entry name" value="ATP-dep_Helicase_C"/>
</dbReference>
<dbReference type="EMBL" id="BANR01000022">
    <property type="protein sequence ID" value="GAC50272.1"/>
    <property type="molecule type" value="Genomic_DNA"/>
</dbReference>
<evidence type="ECO:0000259" key="12">
    <source>
        <dbReference type="PROSITE" id="PS51192"/>
    </source>
</evidence>
<dbReference type="EC" id="5.6.2.3" evidence="7"/>
<feature type="domain" description="Helicase ATP-binding" evidence="13">
    <location>
        <begin position="18"/>
        <end position="296"/>
    </location>
</feature>
<dbReference type="FunFam" id="3.40.50.300:FF:000437">
    <property type="entry name" value="ATP-dependent DNA helicase DinG"/>
    <property type="match status" value="1"/>
</dbReference>
<dbReference type="Proteomes" id="UP000010988">
    <property type="component" value="Unassembled WGS sequence"/>
</dbReference>
<dbReference type="InterPro" id="IPR014013">
    <property type="entry name" value="Helic_SF1/SF2_ATP-bd_DinG/Rad3"/>
</dbReference>
<proteinExistence type="inferred from homology"/>
<keyword evidence="15" id="KW-1185">Reference proteome</keyword>
<keyword evidence="5" id="KW-0067">ATP-binding</keyword>
<dbReference type="GO" id="GO:0006139">
    <property type="term" value="P:nucleobase-containing compound metabolic process"/>
    <property type="evidence" value="ECO:0007669"/>
    <property type="project" value="InterPro"/>
</dbReference>
<dbReference type="AlphaFoldDB" id="L7KQN2"/>
<dbReference type="Gene3D" id="3.40.50.300">
    <property type="entry name" value="P-loop containing nucleotide triphosphate hydrolases"/>
    <property type="match status" value="2"/>
</dbReference>
<evidence type="ECO:0000259" key="13">
    <source>
        <dbReference type="PROSITE" id="PS51193"/>
    </source>
</evidence>
<dbReference type="SMART" id="SM00487">
    <property type="entry name" value="DEXDc"/>
    <property type="match status" value="1"/>
</dbReference>
<dbReference type="InterPro" id="IPR045028">
    <property type="entry name" value="DinG/Rad3-like"/>
</dbReference>
<evidence type="ECO:0000256" key="6">
    <source>
        <dbReference type="ARBA" id="ARBA00038058"/>
    </source>
</evidence>
<keyword evidence="2" id="KW-0547">Nucleotide-binding</keyword>
<dbReference type="STRING" id="1220583.GOACH_22_00710"/>
<reference evidence="14 15" key="1">
    <citation type="submission" date="2012-12" db="EMBL/GenBank/DDBJ databases">
        <title>Whole genome shotgun sequence of Gordonia aichiensis NBRC 108223.</title>
        <authorList>
            <person name="Isaki-Nakamura S."/>
            <person name="Hosoyama A."/>
            <person name="Tsuchikane K."/>
            <person name="Ando Y."/>
            <person name="Baba S."/>
            <person name="Ohji S."/>
            <person name="Hamada M."/>
            <person name="Tamura T."/>
            <person name="Yamazoe A."/>
            <person name="Yamazaki S."/>
            <person name="Fujita N."/>
        </authorList>
    </citation>
    <scope>NUCLEOTIDE SEQUENCE [LARGE SCALE GENOMIC DNA]</scope>
    <source>
        <strain evidence="14 15">NBRC 108223</strain>
    </source>
</reference>
<dbReference type="InterPro" id="IPR011545">
    <property type="entry name" value="DEAD/DEAH_box_helicase_dom"/>
</dbReference>
<dbReference type="RefSeq" id="WP_005177802.1">
    <property type="nucleotide sequence ID" value="NZ_BANR01000022.1"/>
</dbReference>
<name>L7KQN2_9ACTN</name>
<feature type="compositionally biased region" description="Polar residues" evidence="11">
    <location>
        <begin position="471"/>
        <end position="484"/>
    </location>
</feature>
<gene>
    <name evidence="14" type="primary">dinG</name>
    <name evidence="14" type="ORF">GOACH_22_00710</name>
</gene>
<dbReference type="PANTHER" id="PTHR11472">
    <property type="entry name" value="DNA REPAIR DEAD HELICASE RAD3/XP-D SUBFAMILY MEMBER"/>
    <property type="match status" value="1"/>
</dbReference>
<accession>L7KQN2</accession>
<dbReference type="GO" id="GO:0016818">
    <property type="term" value="F:hydrolase activity, acting on acid anhydrides, in phosphorus-containing anhydrides"/>
    <property type="evidence" value="ECO:0007669"/>
    <property type="project" value="InterPro"/>
</dbReference>
<evidence type="ECO:0000256" key="7">
    <source>
        <dbReference type="ARBA" id="ARBA00044969"/>
    </source>
</evidence>
<feature type="domain" description="Helicase ATP-binding" evidence="12">
    <location>
        <begin position="40"/>
        <end position="283"/>
    </location>
</feature>
<dbReference type="PROSITE" id="PS51192">
    <property type="entry name" value="HELICASE_ATP_BIND_1"/>
    <property type="match status" value="1"/>
</dbReference>
<evidence type="ECO:0000256" key="11">
    <source>
        <dbReference type="SAM" id="MobiDB-lite"/>
    </source>
</evidence>
<dbReference type="PROSITE" id="PS51193">
    <property type="entry name" value="HELICASE_ATP_BIND_2"/>
    <property type="match status" value="1"/>
</dbReference>
<evidence type="ECO:0000256" key="8">
    <source>
        <dbReference type="ARBA" id="ARBA00048954"/>
    </source>
</evidence>
<dbReference type="OrthoDB" id="9805194at2"/>
<feature type="region of interest" description="Disordered" evidence="11">
    <location>
        <begin position="450"/>
        <end position="484"/>
    </location>
</feature>
<comment type="similarity">
    <text evidence="6">Belongs to the helicase family. DinG subfamily.</text>
</comment>
<dbReference type="GO" id="GO:0005524">
    <property type="term" value="F:ATP binding"/>
    <property type="evidence" value="ECO:0007669"/>
    <property type="project" value="UniProtKB-KW"/>
</dbReference>
<dbReference type="SMART" id="SM00491">
    <property type="entry name" value="HELICc2"/>
    <property type="match status" value="1"/>
</dbReference>
<comment type="caution">
    <text evidence="14">The sequence shown here is derived from an EMBL/GenBank/DDBJ whole genome shotgun (WGS) entry which is preliminary data.</text>
</comment>
<dbReference type="InterPro" id="IPR027417">
    <property type="entry name" value="P-loop_NTPase"/>
</dbReference>
<evidence type="ECO:0000256" key="9">
    <source>
        <dbReference type="ARBA" id="ARBA00073590"/>
    </source>
</evidence>
<evidence type="ECO:0000256" key="3">
    <source>
        <dbReference type="ARBA" id="ARBA00022801"/>
    </source>
</evidence>
<evidence type="ECO:0000256" key="1">
    <source>
        <dbReference type="ARBA" id="ARBA00001966"/>
    </source>
</evidence>
<evidence type="ECO:0000256" key="5">
    <source>
        <dbReference type="ARBA" id="ARBA00022840"/>
    </source>
</evidence>